<dbReference type="PANTHER" id="PTHR16048">
    <property type="entry name" value="MSL2-RELATED"/>
    <property type="match status" value="1"/>
</dbReference>
<protein>
    <recommendedName>
        <fullName evidence="4">RING-type domain-containing protein</fullName>
    </recommendedName>
</protein>
<evidence type="ECO:0000256" key="1">
    <source>
        <dbReference type="ARBA" id="ARBA00022771"/>
    </source>
</evidence>
<accession>A0ABQ9JCA7</accession>
<evidence type="ECO:0000259" key="4">
    <source>
        <dbReference type="PROSITE" id="PS50089"/>
    </source>
</evidence>
<dbReference type="Pfam" id="PF16685">
    <property type="entry name" value="zf-RING_10"/>
    <property type="match status" value="1"/>
</dbReference>
<dbReference type="SUPFAM" id="SSF57850">
    <property type="entry name" value="RING/U-box"/>
    <property type="match status" value="1"/>
</dbReference>
<reference evidence="5" key="1">
    <citation type="journal article" date="2023" name="Insect Mol. Biol.">
        <title>Genome sequencing provides insights into the evolution of gene families encoding plant cell wall-degrading enzymes in longhorned beetles.</title>
        <authorList>
            <person name="Shin N.R."/>
            <person name="Okamura Y."/>
            <person name="Kirsch R."/>
            <person name="Pauchet Y."/>
        </authorList>
    </citation>
    <scope>NUCLEOTIDE SEQUENCE</scope>
    <source>
        <strain evidence="5">MMC_N1</strain>
    </source>
</reference>
<dbReference type="EMBL" id="JAPWTJ010000763">
    <property type="protein sequence ID" value="KAJ8975816.1"/>
    <property type="molecule type" value="Genomic_DNA"/>
</dbReference>
<keyword evidence="1 3" id="KW-0863">Zinc-finger</keyword>
<evidence type="ECO:0000313" key="6">
    <source>
        <dbReference type="Proteomes" id="UP001162164"/>
    </source>
</evidence>
<dbReference type="InterPro" id="IPR013083">
    <property type="entry name" value="Znf_RING/FYVE/PHD"/>
</dbReference>
<dbReference type="InterPro" id="IPR032043">
    <property type="entry name" value="Msl2_Znf-RING"/>
</dbReference>
<name>A0ABQ9JCA7_9CUCU</name>
<dbReference type="Proteomes" id="UP001162164">
    <property type="component" value="Unassembled WGS sequence"/>
</dbReference>
<keyword evidence="6" id="KW-1185">Reference proteome</keyword>
<dbReference type="InterPro" id="IPR001841">
    <property type="entry name" value="Znf_RING"/>
</dbReference>
<evidence type="ECO:0000313" key="5">
    <source>
        <dbReference type="EMBL" id="KAJ8975816.1"/>
    </source>
</evidence>
<gene>
    <name evidence="5" type="ORF">NQ317_013747</name>
</gene>
<proteinExistence type="predicted"/>
<evidence type="ECO:0000256" key="3">
    <source>
        <dbReference type="PROSITE-ProRule" id="PRU00175"/>
    </source>
</evidence>
<dbReference type="PANTHER" id="PTHR16048:SF3">
    <property type="entry name" value="E3 UBIQUITIN-PROTEIN LIGASE MSL2"/>
    <property type="match status" value="1"/>
</dbReference>
<organism evidence="5 6">
    <name type="scientific">Molorchus minor</name>
    <dbReference type="NCBI Taxonomy" id="1323400"/>
    <lineage>
        <taxon>Eukaryota</taxon>
        <taxon>Metazoa</taxon>
        <taxon>Ecdysozoa</taxon>
        <taxon>Arthropoda</taxon>
        <taxon>Hexapoda</taxon>
        <taxon>Insecta</taxon>
        <taxon>Pterygota</taxon>
        <taxon>Neoptera</taxon>
        <taxon>Endopterygota</taxon>
        <taxon>Coleoptera</taxon>
        <taxon>Polyphaga</taxon>
        <taxon>Cucujiformia</taxon>
        <taxon>Chrysomeloidea</taxon>
        <taxon>Cerambycidae</taxon>
        <taxon>Lamiinae</taxon>
        <taxon>Monochamini</taxon>
        <taxon>Molorchus</taxon>
    </lineage>
</organism>
<dbReference type="PROSITE" id="PS50089">
    <property type="entry name" value="ZF_RING_2"/>
    <property type="match status" value="1"/>
</dbReference>
<dbReference type="InterPro" id="IPR037922">
    <property type="entry name" value="MSL2"/>
</dbReference>
<dbReference type="Gene3D" id="3.30.40.10">
    <property type="entry name" value="Zinc/RING finger domain, C3HC4 (zinc finger)"/>
    <property type="match status" value="1"/>
</dbReference>
<keyword evidence="2" id="KW-0862">Zinc</keyword>
<sequence length="112" mass="12701">MGSKENPVPVPKMNSTNLYVTTTQIIMKSDPTNPNSWQDLYRLVPYLRNSLCCVVCSYLLVDPLTPMIAQCQHHLCRPCKGGRKKIKPACEGCKDCKDYMENKRFTNTAAML</sequence>
<comment type="caution">
    <text evidence="5">The sequence shown here is derived from an EMBL/GenBank/DDBJ whole genome shotgun (WGS) entry which is preliminary data.</text>
</comment>
<feature type="domain" description="RING-type" evidence="4">
    <location>
        <begin position="53"/>
        <end position="94"/>
    </location>
</feature>
<evidence type="ECO:0000256" key="2">
    <source>
        <dbReference type="ARBA" id="ARBA00022833"/>
    </source>
</evidence>
<keyword evidence="1 3" id="KW-0479">Metal-binding</keyword>